<sequence length="266" mass="28904">MPQEKMELDLEIASSLVQADGHLRRSNSAPMINGLSDNCQVFQREVLRCRRNSTTVVNRPNVVCVLHMSSEEGVDVMNRETAHEREVQAAMQMSQSWEESLSLSDNDLEKSASSSPKRIDFVPVSPAPSPTRGIGKKQCFSPSLQILVSSNGLTPSSIPSPTRRFSRRSQSPINCIRASILGPIKRKAGEMETESQPKRLFQGTTTMLSSDVSHLSELSSCHSPDLLDGSLSSLSSSNDSPGKMEGVSPSSSSNSPFASLRDLSPK</sequence>
<accession>A0A8C6KBA0</accession>
<evidence type="ECO:0000313" key="3">
    <source>
        <dbReference type="Ensembl" id="ENSNFUP00015002417.1"/>
    </source>
</evidence>
<feature type="compositionally biased region" description="Low complexity" evidence="2">
    <location>
        <begin position="229"/>
        <end position="241"/>
    </location>
</feature>
<evidence type="ECO:0000256" key="2">
    <source>
        <dbReference type="SAM" id="MobiDB-lite"/>
    </source>
</evidence>
<comment type="similarity">
    <text evidence="1">Belongs to the FAM122 family.</text>
</comment>
<evidence type="ECO:0000256" key="1">
    <source>
        <dbReference type="ARBA" id="ARBA00006725"/>
    </source>
</evidence>
<protein>
    <submittedName>
        <fullName evidence="3">PABIR family member 2</fullName>
    </submittedName>
</protein>
<feature type="compositionally biased region" description="Polar residues" evidence="2">
    <location>
        <begin position="93"/>
        <end position="116"/>
    </location>
</feature>
<name>A0A8C6KBA0_NOTFU</name>
<dbReference type="AlphaFoldDB" id="A0A8C6KBA0"/>
<reference evidence="3" key="3">
    <citation type="submission" date="2025-09" db="UniProtKB">
        <authorList>
            <consortium name="Ensembl"/>
        </authorList>
    </citation>
    <scope>IDENTIFICATION</scope>
</reference>
<organism evidence="3 4">
    <name type="scientific">Nothobranchius furzeri</name>
    <name type="common">Turquoise killifish</name>
    <dbReference type="NCBI Taxonomy" id="105023"/>
    <lineage>
        <taxon>Eukaryota</taxon>
        <taxon>Metazoa</taxon>
        <taxon>Chordata</taxon>
        <taxon>Craniata</taxon>
        <taxon>Vertebrata</taxon>
        <taxon>Euteleostomi</taxon>
        <taxon>Actinopterygii</taxon>
        <taxon>Neopterygii</taxon>
        <taxon>Teleostei</taxon>
        <taxon>Neoteleostei</taxon>
        <taxon>Acanthomorphata</taxon>
        <taxon>Ovalentaria</taxon>
        <taxon>Atherinomorphae</taxon>
        <taxon>Cyprinodontiformes</taxon>
        <taxon>Nothobranchiidae</taxon>
        <taxon>Nothobranchius</taxon>
    </lineage>
</organism>
<dbReference type="Ensembl" id="ENSNFUT00015002585.1">
    <property type="protein sequence ID" value="ENSNFUP00015002417.1"/>
    <property type="gene ID" value="ENSNFUG00015001252.1"/>
</dbReference>
<dbReference type="GO" id="GO:0004865">
    <property type="term" value="F:protein serine/threonine phosphatase inhibitor activity"/>
    <property type="evidence" value="ECO:0007669"/>
    <property type="project" value="InterPro"/>
</dbReference>
<evidence type="ECO:0000313" key="4">
    <source>
        <dbReference type="Proteomes" id="UP000694548"/>
    </source>
</evidence>
<dbReference type="GeneTree" id="ENSGT00390000015476"/>
<reference evidence="3" key="2">
    <citation type="submission" date="2025-08" db="UniProtKB">
        <authorList>
            <consortium name="Ensembl"/>
        </authorList>
    </citation>
    <scope>IDENTIFICATION</scope>
</reference>
<dbReference type="InterPro" id="IPR026716">
    <property type="entry name" value="PBIR1/2/3"/>
</dbReference>
<gene>
    <name evidence="3" type="primary">PABIR2</name>
    <name evidence="3" type="synonym">pabir2</name>
</gene>
<dbReference type="Proteomes" id="UP000694548">
    <property type="component" value="Chromosome sgr01"/>
</dbReference>
<reference evidence="3" key="1">
    <citation type="submission" date="2014-08" db="EMBL/GenBank/DDBJ databases">
        <authorList>
            <person name="Senf B."/>
            <person name="Petzold A."/>
            <person name="Downie B.R."/>
            <person name="Koch P."/>
            <person name="Platzer M."/>
        </authorList>
    </citation>
    <scope>NUCLEOTIDE SEQUENCE [LARGE SCALE GENOMIC DNA]</scope>
    <source>
        <strain evidence="3">GRZ</strain>
    </source>
</reference>
<proteinExistence type="inferred from homology"/>
<dbReference type="PANTHER" id="PTHR22227:SF6">
    <property type="entry name" value="FAMILY WITH SEQUENCE SIMILARITY 122B ISOFORM X1"/>
    <property type="match status" value="1"/>
</dbReference>
<feature type="region of interest" description="Disordered" evidence="2">
    <location>
        <begin position="93"/>
        <end position="136"/>
    </location>
</feature>
<keyword evidence="4" id="KW-1185">Reference proteome</keyword>
<feature type="region of interest" description="Disordered" evidence="2">
    <location>
        <begin position="229"/>
        <end position="266"/>
    </location>
</feature>
<dbReference type="PANTHER" id="PTHR22227">
    <property type="entry name" value="FAMILY WITH SEQUENCE SIMILARITY 122B ISOFORM X1"/>
    <property type="match status" value="1"/>
</dbReference>